<dbReference type="STRING" id="1314800.A0A1B7NE87"/>
<accession>A0A1B7NE87</accession>
<organism evidence="2 3">
    <name type="scientific">Rhizopogon vinicolor AM-OR11-026</name>
    <dbReference type="NCBI Taxonomy" id="1314800"/>
    <lineage>
        <taxon>Eukaryota</taxon>
        <taxon>Fungi</taxon>
        <taxon>Dikarya</taxon>
        <taxon>Basidiomycota</taxon>
        <taxon>Agaricomycotina</taxon>
        <taxon>Agaricomycetes</taxon>
        <taxon>Agaricomycetidae</taxon>
        <taxon>Boletales</taxon>
        <taxon>Suillineae</taxon>
        <taxon>Rhizopogonaceae</taxon>
        <taxon>Rhizopogon</taxon>
    </lineage>
</organism>
<feature type="compositionally biased region" description="Polar residues" evidence="1">
    <location>
        <begin position="1"/>
        <end position="13"/>
    </location>
</feature>
<dbReference type="AlphaFoldDB" id="A0A1B7NE87"/>
<dbReference type="EMBL" id="KV448143">
    <property type="protein sequence ID" value="OAX43157.1"/>
    <property type="molecule type" value="Genomic_DNA"/>
</dbReference>
<proteinExistence type="predicted"/>
<feature type="region of interest" description="Disordered" evidence="1">
    <location>
        <begin position="1"/>
        <end position="81"/>
    </location>
</feature>
<keyword evidence="3" id="KW-1185">Reference proteome</keyword>
<name>A0A1B7NE87_9AGAM</name>
<sequence length="780" mass="85367">MDPIQPTHSSSTNMHEHTDSSVLSEVESLSDSEWLDVASGRESDTDSIYSSRGTDHERTSSRSRSRRSSISYGSSGEGDVDAWEGLIEDSADEELAPDALRQSSSPISFRQDFFTMSTDELGDATEEQRVKEGLDQSMISTLSSSRSSSLHASTVINPPRDLRLSFPDPITSSCEALSNTSYEDILSPVFGATFPGPDDPDVTVHLTELEEPELSHRPESSSAAPIIIDAVSPLLKSDLDITLYGSPYPLKWSLVFKLLEKAVRGARLTISTPLEQMDGPVRHLHVEGGTNRAMFFPRIITVIDRTDSTQDDKEDPFTKVSTDCPSLAIVFLPFSPLQLPEHAAYLPVLVPAACPIDSVQTEDAILSSAQETWDLFNVPADRVMRLSNFGPCVVKADVIESLPPYRAYRTFDRVLSRGRKKSIKVLTNSPHAFTIFTMMSLVIGVMVGSTFRGAAPVVTPTPVTTAVVPTTSTPSLWALLRPVINHSCESLNTEPTAISIHSSLKDFALSVFNPDSTSLSVSQDSPTSGFRGMSSLSEKLRHSKDVILHPTSSLASLEGHTKSLSVVPSATSSQHHVEDAEPISSTSALTTSTLGLSFLGDSLPKVVDVYAPAVLAAVNADMQDIIEALDSLVQAISRQAHVMLAQTNAIIQYSTAQVELFNQDLEVIRGTLTARHERAQRRAKELKDHGAKWLHEAGEAFMNRASRASGKAKEITEDIEQIWAETNIFKEKWEGCNMRGVRKRAGETRRNCCDRGKQCKGRSKRCTSGGRWLSNTHYYN</sequence>
<protein>
    <submittedName>
        <fullName evidence="2">Uncharacterized protein</fullName>
    </submittedName>
</protein>
<reference evidence="2 3" key="1">
    <citation type="submission" date="2016-06" db="EMBL/GenBank/DDBJ databases">
        <title>Comparative genomics of the ectomycorrhizal sister species Rhizopogon vinicolor and Rhizopogon vesiculosus (Basidiomycota: Boletales) reveals a divergence of the mating type B locus.</title>
        <authorList>
            <consortium name="DOE Joint Genome Institute"/>
            <person name="Mujic A.B."/>
            <person name="Kuo A."/>
            <person name="Tritt A."/>
            <person name="Lipzen A."/>
            <person name="Chen C."/>
            <person name="Johnson J."/>
            <person name="Sharma A."/>
            <person name="Barry K."/>
            <person name="Grigoriev I.V."/>
            <person name="Spatafora J.W."/>
        </authorList>
    </citation>
    <scope>NUCLEOTIDE SEQUENCE [LARGE SCALE GENOMIC DNA]</scope>
    <source>
        <strain evidence="2 3">AM-OR11-026</strain>
    </source>
</reference>
<evidence type="ECO:0000313" key="3">
    <source>
        <dbReference type="Proteomes" id="UP000092154"/>
    </source>
</evidence>
<dbReference type="Proteomes" id="UP000092154">
    <property type="component" value="Unassembled WGS sequence"/>
</dbReference>
<dbReference type="OrthoDB" id="3256495at2759"/>
<dbReference type="InParanoid" id="A0A1B7NE87"/>
<gene>
    <name evidence="2" type="ORF">K503DRAFT_709219</name>
</gene>
<evidence type="ECO:0000313" key="2">
    <source>
        <dbReference type="EMBL" id="OAX43157.1"/>
    </source>
</evidence>
<evidence type="ECO:0000256" key="1">
    <source>
        <dbReference type="SAM" id="MobiDB-lite"/>
    </source>
</evidence>